<dbReference type="EMBL" id="FOYT01000001">
    <property type="protein sequence ID" value="SFR43701.1"/>
    <property type="molecule type" value="Genomic_DNA"/>
</dbReference>
<dbReference type="OrthoDB" id="65070at2157"/>
<keyword evidence="3" id="KW-1185">Reference proteome</keyword>
<evidence type="ECO:0000256" key="1">
    <source>
        <dbReference type="SAM" id="Phobius"/>
    </source>
</evidence>
<keyword evidence="1" id="KW-1133">Transmembrane helix</keyword>
<dbReference type="Proteomes" id="UP000198531">
    <property type="component" value="Unassembled WGS sequence"/>
</dbReference>
<organism evidence="2 3">
    <name type="scientific">Halogeometricum rufum</name>
    <dbReference type="NCBI Taxonomy" id="553469"/>
    <lineage>
        <taxon>Archaea</taxon>
        <taxon>Methanobacteriati</taxon>
        <taxon>Methanobacteriota</taxon>
        <taxon>Stenosarchaea group</taxon>
        <taxon>Halobacteria</taxon>
        <taxon>Halobacteriales</taxon>
        <taxon>Haloferacaceae</taxon>
        <taxon>Halogeometricum</taxon>
    </lineage>
</organism>
<reference evidence="3" key="1">
    <citation type="submission" date="2016-10" db="EMBL/GenBank/DDBJ databases">
        <authorList>
            <person name="Varghese N."/>
            <person name="Submissions S."/>
        </authorList>
    </citation>
    <scope>NUCLEOTIDE SEQUENCE [LARGE SCALE GENOMIC DNA]</scope>
    <source>
        <strain evidence="3">CGMCC 1.7736</strain>
    </source>
</reference>
<gene>
    <name evidence="2" type="ORF">SAMN04487947_1427</name>
</gene>
<sequence>MRRAAALALLVVCSTFAGIGLVDAATTAYISDVTVSPEQPVPGERFVVQTTIQNSQQSDGDFQITDVYLRGRGRPQDIGRVENPGSIPPGASISVPLTARFDSPGTRELRVHVVGRKPGGELVQLQYPVVVTVRQGGPQIGLSAGDAVVGTQGRVQVTAVNGEDSPARNVRVSVSGRDVSVKNDTRVVATLGAGASQTFNFAVTPTSQEAELQARLQYTSAAGNTRVVNDNVTLDAEPLRENVQLAVDTVGTGAQPPVAVDVSNLGNAPLENPVVELSRDGTVVVRRPANEIAPDRTRTVRLNVTDLESGPVDVRVGYRTGDRSGEATTSFRYAANPGRVELTGVDYEMEEGRLHVSGSTSNVGLGAVDSVVVRVVETETVTPARPNPEYFVGSIPSSDFASFDLYAEVTPGTETVPIEVTYLTNGRERTTRTEIDVSDLNAGADDENSGGSGLPSLPLLVGGVLAVLLVVGLGAFAYTRR</sequence>
<dbReference type="PANTHER" id="PTHR35902:SF6">
    <property type="entry name" value="CONSERVED WITHIN P. AEROPHILUM"/>
    <property type="match status" value="1"/>
</dbReference>
<evidence type="ECO:0000313" key="2">
    <source>
        <dbReference type="EMBL" id="SFR43701.1"/>
    </source>
</evidence>
<evidence type="ECO:0008006" key="4">
    <source>
        <dbReference type="Google" id="ProtNLM"/>
    </source>
</evidence>
<accession>A0A1I6GNK3</accession>
<feature type="transmembrane region" description="Helical" evidence="1">
    <location>
        <begin position="457"/>
        <end position="478"/>
    </location>
</feature>
<keyword evidence="1" id="KW-0812">Transmembrane</keyword>
<dbReference type="STRING" id="553469.SAMN04487947_1427"/>
<dbReference type="Gene3D" id="2.60.40.10">
    <property type="entry name" value="Immunoglobulins"/>
    <property type="match status" value="2"/>
</dbReference>
<evidence type="ECO:0000313" key="3">
    <source>
        <dbReference type="Proteomes" id="UP000198531"/>
    </source>
</evidence>
<dbReference type="RefSeq" id="WP_089805912.1">
    <property type="nucleotide sequence ID" value="NZ_FOYT01000001.1"/>
</dbReference>
<dbReference type="AlphaFoldDB" id="A0A1I6GNK3"/>
<keyword evidence="1" id="KW-0472">Membrane</keyword>
<proteinExistence type="predicted"/>
<protein>
    <recommendedName>
        <fullName evidence="4">CARDB protein</fullName>
    </recommendedName>
</protein>
<name>A0A1I6GNK3_9EURY</name>
<dbReference type="InterPro" id="IPR013783">
    <property type="entry name" value="Ig-like_fold"/>
</dbReference>
<dbReference type="PANTHER" id="PTHR35902">
    <property type="entry name" value="S-LAYER DOMAIN-LIKE PROTEIN-RELATED"/>
    <property type="match status" value="1"/>
</dbReference>